<reference evidence="1" key="1">
    <citation type="journal article" date="2014" name="Front. Microbiol.">
        <title>High frequency of phylogenetically diverse reductive dehalogenase-homologous genes in deep subseafloor sedimentary metagenomes.</title>
        <authorList>
            <person name="Kawai M."/>
            <person name="Futagami T."/>
            <person name="Toyoda A."/>
            <person name="Takaki Y."/>
            <person name="Nishi S."/>
            <person name="Hori S."/>
            <person name="Arai W."/>
            <person name="Tsubouchi T."/>
            <person name="Morono Y."/>
            <person name="Uchiyama I."/>
            <person name="Ito T."/>
            <person name="Fujiyama A."/>
            <person name="Inagaki F."/>
            <person name="Takami H."/>
        </authorList>
    </citation>
    <scope>NUCLEOTIDE SEQUENCE</scope>
    <source>
        <strain evidence="1">Expedition CK06-06</strain>
    </source>
</reference>
<dbReference type="EMBL" id="BARV01004997">
    <property type="protein sequence ID" value="GAI09844.1"/>
    <property type="molecule type" value="Genomic_DNA"/>
</dbReference>
<dbReference type="AlphaFoldDB" id="X1MTX2"/>
<organism evidence="1">
    <name type="scientific">marine sediment metagenome</name>
    <dbReference type="NCBI Taxonomy" id="412755"/>
    <lineage>
        <taxon>unclassified sequences</taxon>
        <taxon>metagenomes</taxon>
        <taxon>ecological metagenomes</taxon>
    </lineage>
</organism>
<gene>
    <name evidence="1" type="ORF">S06H3_10670</name>
</gene>
<comment type="caution">
    <text evidence="1">The sequence shown here is derived from an EMBL/GenBank/DDBJ whole genome shotgun (WGS) entry which is preliminary data.</text>
</comment>
<evidence type="ECO:0000313" key="1">
    <source>
        <dbReference type="EMBL" id="GAI09844.1"/>
    </source>
</evidence>
<proteinExistence type="predicted"/>
<sequence length="109" mass="12117">MKRKRNYDKKVRLTRILLADYLLLKELSQRAGVSMAEALHKILTKQIKPEPVTEPAYRALPAQAYRAVPAQAYGAEILAAYGYLGSAAIATNGSKLPAFRIKPKGVRYD</sequence>
<accession>X1MTX2</accession>
<protein>
    <submittedName>
        <fullName evidence="1">Uncharacterized protein</fullName>
    </submittedName>
</protein>
<name>X1MTX2_9ZZZZ</name>